<keyword evidence="4" id="KW-1185">Reference proteome</keyword>
<protein>
    <recommendedName>
        <fullName evidence="5">Polymorphic outer membrane protein repeat-containing protein</fullName>
    </recommendedName>
</protein>
<dbReference type="RefSeq" id="WP_091440635.1">
    <property type="nucleotide sequence ID" value="NZ_BMMJ01000002.1"/>
</dbReference>
<dbReference type="AlphaFoldDB" id="A0A1C6UY22"/>
<feature type="region of interest" description="Disordered" evidence="1">
    <location>
        <begin position="359"/>
        <end position="444"/>
    </location>
</feature>
<evidence type="ECO:0000256" key="1">
    <source>
        <dbReference type="SAM" id="MobiDB-lite"/>
    </source>
</evidence>
<dbReference type="InterPro" id="IPR012334">
    <property type="entry name" value="Pectin_lyas_fold"/>
</dbReference>
<sequence length="565" mass="56824">MSNHLRKSGVTDTAPRSRSKKWIATGIAGLTGVVALGMVAGSNAGAMTRLDDIGGQQSQKDGSGWEGREGAERGPHATSVPCDATALVAAINTANQFLGGTLKLARGCTYELRNGTANNGLPPITTDITIQGEHSTIERAFDLASAAPTLFRIFQVNAGGNLRLADVTLRNGLVTSVPGGGAMLVQAGGRAEVKNVKFAQNNARGPGGINGGALTNLGTTVIKDSKFTLNNGGQNGGAVYNTGTLTVEKSHFETNRVSGAANNGGGGIASAGGSVVVRESTFVGNQSAGDGGGLLLTSGTGEISDSTFRLNVAINNGGGVANDGGTLSLRNVKFLENTAAAGAGGGLYTAAGTTTTILPAEGEWPGKLSEWGHSESGKDKGGKEEESKKDEKAKKEDGGKGSTATDKTEKSEGHGGGDGGKPVDDEKWAAGEKSAEGDKLADFAGPDADEKLAQHRGTIFYGNVAGNAVTGGGAIYNAGTITIADSLLLRNQAGGNGGGLNNAVTGVAVIQRSVITENQASNTGGGIFNLNATAGSVTIDTRTLVFRNNPNNCAGPGTPIANCQG</sequence>
<dbReference type="InterPro" id="IPR011050">
    <property type="entry name" value="Pectin_lyase_fold/virulence"/>
</dbReference>
<evidence type="ECO:0000313" key="4">
    <source>
        <dbReference type="Proteomes" id="UP000198937"/>
    </source>
</evidence>
<name>A0A1C6UY22_9ACTN</name>
<proteinExistence type="predicted"/>
<dbReference type="EMBL" id="FMIA01000002">
    <property type="protein sequence ID" value="SCL58936.1"/>
    <property type="molecule type" value="Genomic_DNA"/>
</dbReference>
<keyword evidence="2" id="KW-0472">Membrane</keyword>
<organism evidence="3 4">
    <name type="scientific">Micromonospora yangpuensis</name>
    <dbReference type="NCBI Taxonomy" id="683228"/>
    <lineage>
        <taxon>Bacteria</taxon>
        <taxon>Bacillati</taxon>
        <taxon>Actinomycetota</taxon>
        <taxon>Actinomycetes</taxon>
        <taxon>Micromonosporales</taxon>
        <taxon>Micromonosporaceae</taxon>
        <taxon>Micromonospora</taxon>
    </lineage>
</organism>
<dbReference type="Gene3D" id="2.160.20.10">
    <property type="entry name" value="Single-stranded right-handed beta-helix, Pectin lyase-like"/>
    <property type="match status" value="1"/>
</dbReference>
<dbReference type="PANTHER" id="PTHR11319">
    <property type="entry name" value="G PROTEIN-COUPLED RECEPTOR-RELATED"/>
    <property type="match status" value="1"/>
</dbReference>
<feature type="region of interest" description="Disordered" evidence="1">
    <location>
        <begin position="49"/>
        <end position="78"/>
    </location>
</feature>
<evidence type="ECO:0008006" key="5">
    <source>
        <dbReference type="Google" id="ProtNLM"/>
    </source>
</evidence>
<dbReference type="PANTHER" id="PTHR11319:SF35">
    <property type="entry name" value="OUTER MEMBRANE PROTEIN PMPC-RELATED"/>
    <property type="match status" value="1"/>
</dbReference>
<feature type="compositionally biased region" description="Basic and acidic residues" evidence="1">
    <location>
        <begin position="370"/>
        <end position="399"/>
    </location>
</feature>
<evidence type="ECO:0000256" key="2">
    <source>
        <dbReference type="SAM" id="Phobius"/>
    </source>
</evidence>
<dbReference type="OrthoDB" id="3399438at2"/>
<reference evidence="3 4" key="1">
    <citation type="submission" date="2016-06" db="EMBL/GenBank/DDBJ databases">
        <authorList>
            <person name="Kjaerup R.B."/>
            <person name="Dalgaard T.S."/>
            <person name="Juul-Madsen H.R."/>
        </authorList>
    </citation>
    <scope>NUCLEOTIDE SEQUENCE [LARGE SCALE GENOMIC DNA]</scope>
    <source>
        <strain evidence="3 4">DSM 45577</strain>
    </source>
</reference>
<gene>
    <name evidence="3" type="ORF">GA0070617_3956</name>
</gene>
<keyword evidence="2" id="KW-0812">Transmembrane</keyword>
<dbReference type="STRING" id="683228.GA0070617_3956"/>
<evidence type="ECO:0000313" key="3">
    <source>
        <dbReference type="EMBL" id="SCL58936.1"/>
    </source>
</evidence>
<feature type="compositionally biased region" description="Basic and acidic residues" evidence="1">
    <location>
        <begin position="66"/>
        <end position="75"/>
    </location>
</feature>
<dbReference type="SUPFAM" id="SSF51126">
    <property type="entry name" value="Pectin lyase-like"/>
    <property type="match status" value="2"/>
</dbReference>
<feature type="compositionally biased region" description="Basic and acidic residues" evidence="1">
    <location>
        <begin position="406"/>
        <end position="441"/>
    </location>
</feature>
<feature type="transmembrane region" description="Helical" evidence="2">
    <location>
        <begin position="21"/>
        <end position="40"/>
    </location>
</feature>
<keyword evidence="2" id="KW-1133">Transmembrane helix</keyword>
<accession>A0A1C6UY22</accession>
<dbReference type="Proteomes" id="UP000198937">
    <property type="component" value="Unassembled WGS sequence"/>
</dbReference>